<dbReference type="Pfam" id="PF05840">
    <property type="entry name" value="Phage_GPA"/>
    <property type="match status" value="1"/>
</dbReference>
<feature type="domain" description="Replication gene A protein-like" evidence="5">
    <location>
        <begin position="150"/>
        <end position="455"/>
    </location>
</feature>
<keyword evidence="4" id="KW-0378">Hydrolase</keyword>
<accession>O80256</accession>
<proteinExistence type="predicted"/>
<evidence type="ECO:0000256" key="4">
    <source>
        <dbReference type="ARBA" id="ARBA00022801"/>
    </source>
</evidence>
<dbReference type="OrthoDB" id="457at10239"/>
<reference evidence="6 7" key="1">
    <citation type="journal article" date="1998" name="Microbiology">
        <title>A novel filamentous phage, fs-2, of Vibrio cholerae O139.</title>
        <authorList>
            <person name="Ikema M."/>
            <person name="Honma Y."/>
        </authorList>
    </citation>
    <scope>NUCLEOTIDE SEQUENCE [LARGE SCALE GENOMIC DNA]</scope>
</reference>
<evidence type="ECO:0000256" key="3">
    <source>
        <dbReference type="ARBA" id="ARBA00022759"/>
    </source>
</evidence>
<evidence type="ECO:0000256" key="2">
    <source>
        <dbReference type="ARBA" id="ARBA00022722"/>
    </source>
</evidence>
<sequence>MAYQQVIDLATGKREVIDFLPAVTSIANPDHKLWTGRQSPNPSLSVADYDKSYRPEIVAHNRKLSVISNSLDNLIPSQDRTESHSSPLSLAPCQDVAQYIRRHGDFAPHMQRAFTNILERRDYTTALSMHSKDAHDRLSRDGIRFARTDDECVELAKAKAKAFSKTLSKFDEIEEPFTKACELLASLGLSFRPELIKQKRQSNELECLTSRAMCENWLRRQLRRRYFAEVEAVRDLLLVSKNENPYCSAHGLEVMKSRKSATEQVLSNTVCYVEDNPETWFTLQELAAKSLSNPTIRRAEMFVRLKAFEDICKESGHVAMFYTVTAPSRFHVFKGDDINPKWLEAGKPSAIDAHHHLMGVTNAFRKALDKAKIKIYGLRIVEPHHDGTPHNHFLFFMLPEHESVVTRILGDCALSDSPNESGAKKYRFKAEKIDFKKGSAVGYVAKYLSKNIDGQHIDFDRNSNKSGTEAAQSVVSFNRLNGVRQFQFYGGCSVSVWREMRRLRDEIKEDDAVITSNQFSKDEHFVLETIRRAADEGDFKRFLIAMGGVFVKRKEQTLQTAYAKKINVDGLFLRTRYGDEMSAAIQGILFKGRLIPTRFKDWRFATKKQFIRGVRTMMTGTRMIFSSLEEEFEYRSMLAEEYERMQEEAAFWFEVASAESCVMYGDEIYLEDAPPPDWCWGWAHDPDTIGCLGLVSLTVAIFFKPISNHTVRTNKK</sequence>
<evidence type="ECO:0000259" key="5">
    <source>
        <dbReference type="Pfam" id="PF05840"/>
    </source>
</evidence>
<evidence type="ECO:0000313" key="7">
    <source>
        <dbReference type="Proteomes" id="UP000000978"/>
    </source>
</evidence>
<keyword evidence="1" id="KW-0235">DNA replication</keyword>
<dbReference type="KEGG" id="vg:1261862"/>
<dbReference type="GO" id="GO:0006260">
    <property type="term" value="P:DNA replication"/>
    <property type="evidence" value="ECO:0007669"/>
    <property type="project" value="UniProtKB-KW"/>
</dbReference>
<dbReference type="GeneID" id="1261862"/>
<dbReference type="InterPro" id="IPR008766">
    <property type="entry name" value="Replication_gene_A-like"/>
</dbReference>
<dbReference type="EMBL" id="AB002632">
    <property type="protein sequence ID" value="BAA33476.1"/>
    <property type="molecule type" value="Genomic_DNA"/>
</dbReference>
<name>O80256_9VIRU</name>
<keyword evidence="7" id="KW-1185">Reference proteome</keyword>
<dbReference type="GO" id="GO:0016787">
    <property type="term" value="F:hydrolase activity"/>
    <property type="evidence" value="ECO:0007669"/>
    <property type="project" value="UniProtKB-KW"/>
</dbReference>
<dbReference type="RefSeq" id="NP_047364.1">
    <property type="nucleotide sequence ID" value="NC_001956.1"/>
</dbReference>
<protein>
    <submittedName>
        <fullName evidence="6">DNA, complete genome</fullName>
    </submittedName>
</protein>
<evidence type="ECO:0000256" key="1">
    <source>
        <dbReference type="ARBA" id="ARBA00022705"/>
    </source>
</evidence>
<dbReference type="Proteomes" id="UP000000978">
    <property type="component" value="Segment"/>
</dbReference>
<keyword evidence="2" id="KW-0540">Nuclease</keyword>
<dbReference type="GO" id="GO:0004519">
    <property type="term" value="F:endonuclease activity"/>
    <property type="evidence" value="ECO:0007669"/>
    <property type="project" value="UniProtKB-KW"/>
</dbReference>
<evidence type="ECO:0000313" key="6">
    <source>
        <dbReference type="EMBL" id="BAA33476.1"/>
    </source>
</evidence>
<keyword evidence="3" id="KW-0255">Endonuclease</keyword>
<organism evidence="6 7">
    <name type="scientific">Vibrio phage fs2</name>
    <dbReference type="NCBI Taxonomy" id="83201"/>
    <lineage>
        <taxon>Viruses</taxon>
        <taxon>Monodnaviria</taxon>
        <taxon>Loebvirae</taxon>
        <taxon>Hofneiviricota</taxon>
        <taxon>Faserviricetes</taxon>
        <taxon>Tubulavirales</taxon>
        <taxon>Inoviridae</taxon>
        <taxon>Saetivirus</taxon>
        <taxon>Saetivirus fs2</taxon>
    </lineage>
</organism>